<keyword evidence="3 6" id="KW-1133">Transmembrane helix</keyword>
<feature type="transmembrane region" description="Helical" evidence="6">
    <location>
        <begin position="212"/>
        <end position="234"/>
    </location>
</feature>
<feature type="transmembrane region" description="Helical" evidence="6">
    <location>
        <begin position="308"/>
        <end position="328"/>
    </location>
</feature>
<proteinExistence type="predicted"/>
<feature type="transmembrane region" description="Helical" evidence="6">
    <location>
        <begin position="441"/>
        <end position="468"/>
    </location>
</feature>
<evidence type="ECO:0000256" key="6">
    <source>
        <dbReference type="SAM" id="Phobius"/>
    </source>
</evidence>
<feature type="transmembrane region" description="Helical" evidence="6">
    <location>
        <begin position="185"/>
        <end position="205"/>
    </location>
</feature>
<feature type="region of interest" description="Disordered" evidence="5">
    <location>
        <begin position="1"/>
        <end position="100"/>
    </location>
</feature>
<comment type="subcellular location">
    <subcellularLocation>
        <location evidence="1">Membrane</location>
        <topology evidence="1">Multi-pass membrane protein</topology>
    </subcellularLocation>
</comment>
<dbReference type="Proteomes" id="UP000078544">
    <property type="component" value="Unassembled WGS sequence"/>
</dbReference>
<sequence length="561" mass="61102">MAYDSNPSAGAASSSTTTNTFQSPGDADVELQHLRRRPSIETPLHETSPPPSARDNGSGGGGDDDDNDVDEHARFLPNDGDDNGGAEPPSGGPAPRGNSLVVPRGLKRRVLLMSILFLFIVEFSMFVMEAPLQQIMEDFICYGEKAKDKNTPRAPMDMDMGGADGADPRCKEPDVQQTLAMARSWMMSVAMLVPLFLQIPYGILADNYGRRLVLFLGLLGVTASTAWNLLILSAPDRFSIWHLLLGYIATLVGGGTSVITAMAWTLITDVILPEERSTIFYQLHAMMFVMSIVTRPISAYLMSVDAWLPMWIGFAALVLSTASTLAIPETLHVTGRTKDSEYVQVNEDGGEDIELVESPSKKLRSALHVSFGTLKTRTADTWALIFRSKHRMYLATYISTVSKVTSVVNLIVILPLASWFVSKRKGWRNPLLRDVRFSYVSLGFLLAGNLVVGLASAAQLLITSLILVSLGYGFWPQQRVLLAATVEPAQLATLNTLLGTVETLSNLVGTPLLGWLLAKGIALGGFWMGLPFVLTTACTVGAAWLLYLTNYPRHFVKDEAS</sequence>
<comment type="caution">
    <text evidence="7">The sequence shown here is derived from an EMBL/GenBank/DDBJ whole genome shotgun (WGS) entry which is preliminary data.</text>
</comment>
<protein>
    <submittedName>
        <fullName evidence="7">Major facilitator superfamily domain, general substrate transporter</fullName>
    </submittedName>
</protein>
<dbReference type="PANTHER" id="PTHR23507">
    <property type="entry name" value="ZGC:174356"/>
    <property type="match status" value="1"/>
</dbReference>
<evidence type="ECO:0000256" key="4">
    <source>
        <dbReference type="ARBA" id="ARBA00023136"/>
    </source>
</evidence>
<accession>A0A168D7N9</accession>
<evidence type="ECO:0000256" key="3">
    <source>
        <dbReference type="ARBA" id="ARBA00022989"/>
    </source>
</evidence>
<dbReference type="AlphaFoldDB" id="A0A168D7N9"/>
<evidence type="ECO:0000256" key="1">
    <source>
        <dbReference type="ARBA" id="ARBA00004141"/>
    </source>
</evidence>
<organism evidence="7 8">
    <name type="scientific">Moelleriella libera RCEF 2490</name>
    <dbReference type="NCBI Taxonomy" id="1081109"/>
    <lineage>
        <taxon>Eukaryota</taxon>
        <taxon>Fungi</taxon>
        <taxon>Dikarya</taxon>
        <taxon>Ascomycota</taxon>
        <taxon>Pezizomycotina</taxon>
        <taxon>Sordariomycetes</taxon>
        <taxon>Hypocreomycetidae</taxon>
        <taxon>Hypocreales</taxon>
        <taxon>Clavicipitaceae</taxon>
        <taxon>Moelleriella</taxon>
    </lineage>
</organism>
<dbReference type="Pfam" id="PF07690">
    <property type="entry name" value="MFS_1"/>
    <property type="match status" value="1"/>
</dbReference>
<dbReference type="SUPFAM" id="SSF103473">
    <property type="entry name" value="MFS general substrate transporter"/>
    <property type="match status" value="1"/>
</dbReference>
<dbReference type="Gene3D" id="1.20.1250.20">
    <property type="entry name" value="MFS general substrate transporter like domains"/>
    <property type="match status" value="1"/>
</dbReference>
<feature type="transmembrane region" description="Helical" evidence="6">
    <location>
        <begin position="394"/>
        <end position="421"/>
    </location>
</feature>
<dbReference type="PANTHER" id="PTHR23507:SF1">
    <property type="entry name" value="FI18259P1-RELATED"/>
    <property type="match status" value="1"/>
</dbReference>
<name>A0A168D7N9_9HYPO</name>
<dbReference type="InterPro" id="IPR011701">
    <property type="entry name" value="MFS"/>
</dbReference>
<evidence type="ECO:0000313" key="8">
    <source>
        <dbReference type="Proteomes" id="UP000078544"/>
    </source>
</evidence>
<gene>
    <name evidence="7" type="ORF">AAL_03417</name>
</gene>
<feature type="transmembrane region" description="Helical" evidence="6">
    <location>
        <begin position="521"/>
        <end position="547"/>
    </location>
</feature>
<feature type="transmembrane region" description="Helical" evidence="6">
    <location>
        <begin position="240"/>
        <end position="267"/>
    </location>
</feature>
<evidence type="ECO:0000256" key="5">
    <source>
        <dbReference type="SAM" id="MobiDB-lite"/>
    </source>
</evidence>
<feature type="transmembrane region" description="Helical" evidence="6">
    <location>
        <begin position="279"/>
        <end position="302"/>
    </location>
</feature>
<feature type="transmembrane region" description="Helical" evidence="6">
    <location>
        <begin position="110"/>
        <end position="128"/>
    </location>
</feature>
<keyword evidence="8" id="KW-1185">Reference proteome</keyword>
<evidence type="ECO:0000256" key="2">
    <source>
        <dbReference type="ARBA" id="ARBA00022692"/>
    </source>
</evidence>
<keyword evidence="4 6" id="KW-0472">Membrane</keyword>
<keyword evidence="2 6" id="KW-0812">Transmembrane</keyword>
<dbReference type="GO" id="GO:0022857">
    <property type="term" value="F:transmembrane transporter activity"/>
    <property type="evidence" value="ECO:0007669"/>
    <property type="project" value="InterPro"/>
</dbReference>
<feature type="compositionally biased region" description="Low complexity" evidence="5">
    <location>
        <begin position="8"/>
        <end position="20"/>
    </location>
</feature>
<evidence type="ECO:0000313" key="7">
    <source>
        <dbReference type="EMBL" id="KZZ97453.1"/>
    </source>
</evidence>
<dbReference type="GO" id="GO:0016020">
    <property type="term" value="C:membrane"/>
    <property type="evidence" value="ECO:0007669"/>
    <property type="project" value="UniProtKB-SubCell"/>
</dbReference>
<dbReference type="CDD" id="cd06174">
    <property type="entry name" value="MFS"/>
    <property type="match status" value="1"/>
</dbReference>
<dbReference type="InterPro" id="IPR036259">
    <property type="entry name" value="MFS_trans_sf"/>
</dbReference>
<feature type="compositionally biased region" description="Low complexity" evidence="5">
    <location>
        <begin position="85"/>
        <end position="97"/>
    </location>
</feature>
<dbReference type="OrthoDB" id="194139at2759"/>
<reference evidence="7" key="1">
    <citation type="journal article" date="2016" name="Genome Biol. Evol.">
        <title>Divergent and convergent evolution of fungal pathogenicity.</title>
        <authorList>
            <person name="Shang Y."/>
            <person name="Xiao G."/>
            <person name="Zheng P."/>
            <person name="Cen K."/>
            <person name="Zhan S."/>
            <person name="Wang C."/>
        </authorList>
    </citation>
    <scope>NUCLEOTIDE SEQUENCE [LARGE SCALE GENOMIC DNA]</scope>
    <source>
        <strain evidence="7">RCEF 2490</strain>
    </source>
</reference>
<dbReference type="EMBL" id="AZGY01000006">
    <property type="protein sequence ID" value="KZZ97453.1"/>
    <property type="molecule type" value="Genomic_DNA"/>
</dbReference>